<protein>
    <submittedName>
        <fullName evidence="1">Uncharacterized protein</fullName>
    </submittedName>
</protein>
<sequence length="135" mass="15970">MTHNISDKDIELLIIGKWPYEYQGFSYHIEFKRNFTYELTVKGEKLITQLAMGFLSQQFYGRWYVKDSTVYLIDNQIPNSSLNSDSVVDKISVGRMFSNFFAIQNPDKLEIFSIDKKHMSIKMKTNSYLIIFREK</sequence>
<name>A0A1Z4MVR3_9CYAN</name>
<dbReference type="AlphaFoldDB" id="A0A1Z4MVR3"/>
<keyword evidence="2" id="KW-1185">Reference proteome</keyword>
<evidence type="ECO:0000313" key="2">
    <source>
        <dbReference type="Proteomes" id="UP000218785"/>
    </source>
</evidence>
<dbReference type="KEGG" id="ttq:NIES37_15140"/>
<accession>A0A1Z4MVR3</accession>
<dbReference type="EMBL" id="AP018248">
    <property type="protein sequence ID" value="BAY97572.1"/>
    <property type="molecule type" value="Genomic_DNA"/>
</dbReference>
<reference evidence="1 2" key="1">
    <citation type="submission" date="2017-06" db="EMBL/GenBank/DDBJ databases">
        <title>Genome sequencing of cyanobaciteial culture collection at National Institute for Environmental Studies (NIES).</title>
        <authorList>
            <person name="Hirose Y."/>
            <person name="Shimura Y."/>
            <person name="Fujisawa T."/>
            <person name="Nakamura Y."/>
            <person name="Kawachi M."/>
        </authorList>
    </citation>
    <scope>NUCLEOTIDE SEQUENCE [LARGE SCALE GENOMIC DNA]</scope>
    <source>
        <strain evidence="1 2">NIES-37</strain>
    </source>
</reference>
<organism evidence="1 2">
    <name type="scientific">Tolypothrix tenuis PCC 7101</name>
    <dbReference type="NCBI Taxonomy" id="231146"/>
    <lineage>
        <taxon>Bacteria</taxon>
        <taxon>Bacillati</taxon>
        <taxon>Cyanobacteriota</taxon>
        <taxon>Cyanophyceae</taxon>
        <taxon>Nostocales</taxon>
        <taxon>Tolypothrichaceae</taxon>
        <taxon>Tolypothrix</taxon>
    </lineage>
</organism>
<proteinExistence type="predicted"/>
<dbReference type="RefSeq" id="WP_096574604.1">
    <property type="nucleotide sequence ID" value="NZ_CAWNJS010000001.1"/>
</dbReference>
<evidence type="ECO:0000313" key="1">
    <source>
        <dbReference type="EMBL" id="BAY97572.1"/>
    </source>
</evidence>
<gene>
    <name evidence="1" type="ORF">NIES37_15140</name>
</gene>
<dbReference type="Proteomes" id="UP000218785">
    <property type="component" value="Chromosome"/>
</dbReference>